<reference evidence="2 3" key="2">
    <citation type="submission" date="2021-08" db="EMBL/GenBank/DDBJ databases">
        <title>Rheinheimera aquimaris sp. nov., isolated from seawater of the East Sea in Korea.</title>
        <authorList>
            <person name="Kim K.H."/>
            <person name="Wenting R."/>
            <person name="Kim K.R."/>
            <person name="Jeon C.O."/>
        </authorList>
    </citation>
    <scope>NUCLEOTIDE SEQUENCE [LARGE SCALE GENOMIC DNA]</scope>
    <source>
        <strain evidence="2 3">MA-13</strain>
    </source>
</reference>
<dbReference type="RefSeq" id="WP_224673582.1">
    <property type="nucleotide sequence ID" value="NZ_JAERPS020000011.1"/>
</dbReference>
<gene>
    <name evidence="2" type="ORF">I4W93_019660</name>
</gene>
<accession>A0ABS7XE35</accession>
<evidence type="ECO:0000256" key="1">
    <source>
        <dbReference type="SAM" id="SignalP"/>
    </source>
</evidence>
<reference evidence="2 3" key="1">
    <citation type="submission" date="2020-12" db="EMBL/GenBank/DDBJ databases">
        <authorList>
            <person name="Ruan W."/>
            <person name="Khan S.A."/>
            <person name="Jeon C.O."/>
        </authorList>
    </citation>
    <scope>NUCLEOTIDE SEQUENCE [LARGE SCALE GENOMIC DNA]</scope>
    <source>
        <strain evidence="2 3">MA-13</strain>
    </source>
</reference>
<feature type="signal peptide" evidence="1">
    <location>
        <begin position="1"/>
        <end position="18"/>
    </location>
</feature>
<organism evidence="2 3">
    <name type="scientific">Rheinheimera maricola</name>
    <dbReference type="NCBI Taxonomy" id="2793282"/>
    <lineage>
        <taxon>Bacteria</taxon>
        <taxon>Pseudomonadati</taxon>
        <taxon>Pseudomonadota</taxon>
        <taxon>Gammaproteobacteria</taxon>
        <taxon>Chromatiales</taxon>
        <taxon>Chromatiaceae</taxon>
        <taxon>Rheinheimera</taxon>
    </lineage>
</organism>
<dbReference type="Proteomes" id="UP000663814">
    <property type="component" value="Unassembled WGS sequence"/>
</dbReference>
<dbReference type="EMBL" id="JAERPS020000011">
    <property type="protein sequence ID" value="MBZ9613816.1"/>
    <property type="molecule type" value="Genomic_DNA"/>
</dbReference>
<proteinExistence type="predicted"/>
<feature type="chain" id="PRO_5045290883" evidence="1">
    <location>
        <begin position="19"/>
        <end position="269"/>
    </location>
</feature>
<keyword evidence="3" id="KW-1185">Reference proteome</keyword>
<sequence length="269" mass="30332">MHKALSLLIALTVTPAIANSYSNSEKRTLQAAVSSALHSAEITRYYQQCKEQPEDDSASVVITDKDQARLLALLQQKIHSQNITQLLAADPRTTQNATNKLIKPANCDDLKGIQALLDSYEVALFALDLALPLEKPLGQKIYTAKSRSNAEQNDIQQLIARSHAIALVSVVDKQQLTAVQQANYLHPDYTSRYVFKVQHGWRGNISQYLGMHIYVDDKNIDKTTKQWLIFLDKNGHFITTVPGYKAGDHMKKLQQAEWRYDVHGNLHRN</sequence>
<evidence type="ECO:0000313" key="3">
    <source>
        <dbReference type="Proteomes" id="UP000663814"/>
    </source>
</evidence>
<protein>
    <submittedName>
        <fullName evidence="2">Uncharacterized protein</fullName>
    </submittedName>
</protein>
<evidence type="ECO:0000313" key="2">
    <source>
        <dbReference type="EMBL" id="MBZ9613816.1"/>
    </source>
</evidence>
<name>A0ABS7XE35_9GAMM</name>
<comment type="caution">
    <text evidence="2">The sequence shown here is derived from an EMBL/GenBank/DDBJ whole genome shotgun (WGS) entry which is preliminary data.</text>
</comment>
<keyword evidence="1" id="KW-0732">Signal</keyword>